<dbReference type="InterPro" id="IPR001810">
    <property type="entry name" value="F-box_dom"/>
</dbReference>
<evidence type="ECO:0000259" key="6">
    <source>
        <dbReference type="PROSITE" id="PS50850"/>
    </source>
</evidence>
<dbReference type="GO" id="GO:0035879">
    <property type="term" value="P:plasma membrane lactate transport"/>
    <property type="evidence" value="ECO:0007669"/>
    <property type="project" value="TreeGrafter"/>
</dbReference>
<dbReference type="SUPFAM" id="SSF103473">
    <property type="entry name" value="MFS general substrate transporter"/>
    <property type="match status" value="1"/>
</dbReference>
<feature type="transmembrane region" description="Helical" evidence="5">
    <location>
        <begin position="102"/>
        <end position="121"/>
    </location>
</feature>
<evidence type="ECO:0000313" key="8">
    <source>
        <dbReference type="Proteomes" id="UP000298327"/>
    </source>
</evidence>
<organism evidence="7 8">
    <name type="scientific">Dentipellis fragilis</name>
    <dbReference type="NCBI Taxonomy" id="205917"/>
    <lineage>
        <taxon>Eukaryota</taxon>
        <taxon>Fungi</taxon>
        <taxon>Dikarya</taxon>
        <taxon>Basidiomycota</taxon>
        <taxon>Agaricomycotina</taxon>
        <taxon>Agaricomycetes</taxon>
        <taxon>Russulales</taxon>
        <taxon>Hericiaceae</taxon>
        <taxon>Dentipellis</taxon>
    </lineage>
</organism>
<dbReference type="Gene3D" id="1.20.1250.20">
    <property type="entry name" value="MFS general substrate transporter like domains"/>
    <property type="match status" value="2"/>
</dbReference>
<dbReference type="OrthoDB" id="5296287at2759"/>
<name>A0A4Y9ZCL3_9AGAM</name>
<dbReference type="PANTHER" id="PTHR23508:SF10">
    <property type="entry name" value="CARBOXYLIC ACID TRANSPORTER PROTEIN HOMOLOG"/>
    <property type="match status" value="1"/>
</dbReference>
<dbReference type="InterPro" id="IPR036259">
    <property type="entry name" value="MFS_trans_sf"/>
</dbReference>
<sequence>MAVPYFIRNLKPQREMRTQGRPVLQVLRSLTWLQWAHFWTGWLAWTCDAMDFFSVSLSVTLLQDQFHRPSNDITTAITLTLLFRSAGAVIFGLLSDRFGRKWPLVFNLLLCAVLELGSGFVQTFPQFLAVRSLFGLAMGGIWGLASATALENLPVEIRGIASGVLQEGYAVGYLFAAVVNLRLVPETAQTWRTLFWTASGMSVFAAALRAVLPESEVFLRAKEAERKRGATTAKKTKVFIHETWVMLKGHWLLVVYSVLLMTGFNFLSHGSQDLYPTYLKTSKNFDNYHSTVATIIGNCGAIAGGAIAGALSQMFGRRLVIIIFTLLIGAFIPLWILPDSFSALSAGAFCIQVGVQGAWGVIPIWLAEMSPPAFRATFPGVAYQLGNMVSSASAQIESRGGDNFKTTIHKADGTTAIVADYATVQGILIGVVAAFVVVIVAIGPDNHGAEFEKHKTAFEEGGGRDDAIIDDEEVGGVETVQVTREKSPDSVRTDEKREETLVAACRTGWDLPDTLHRRLVAGSTCSFTVAGLQLATASYPNATTTPFKQKRYGTGEYDAFVVSTRTNRVWATGSLFVCGHHGMETLRYTNGLPPETMLNILREAHVQTLVISKRVCRYWNTLITNDSHLQYNIEFALSGLPDHPPQSLPKVKQLDILRDHAYAWRNLEWDHWTSIRVPQLRSYHKRLAGDVLGIRDGSVIWLARIPSGRLGTAIEHWSIQLDADISIQEYKMDPAQDLLVLVQKSRFAFDSLRFISKINTQRRKRDANQPGAVLNVHSRSLRTGTLHPDAQASSYLIRTTTAAHCPAEFQFMQILDHQIGIVYRVDCLVFNWRTGKKRLHIEAEHTSSLAFLDDNFILLPTTTLAPLIYPYEPAIVVYDMRTHIAERTMITQATYHCMFELPNGSQEVDDVDVFSDSRHISTSSAFPRRQTQLDSVISISMFYTKLIKDGDPDNYVVRSLMIYVPASLLRKHIKRSSSNRSRFTWDTWGLADTCVNQYSAYPHHTEDLLLSGMRALNLYTDGSDHFMEMFDFDPARVAKADNESYEDEVSDVEWSSDVDDGYWNETALQTNLPHLYTWRPIPDEVKDMYGESTVWYLTDDAVIAIPQHETNDLETIHFYMF</sequence>
<evidence type="ECO:0000256" key="3">
    <source>
        <dbReference type="ARBA" id="ARBA00022989"/>
    </source>
</evidence>
<proteinExistence type="predicted"/>
<dbReference type="Gene3D" id="1.20.1280.50">
    <property type="match status" value="1"/>
</dbReference>
<evidence type="ECO:0000256" key="2">
    <source>
        <dbReference type="ARBA" id="ARBA00022692"/>
    </source>
</evidence>
<dbReference type="SUPFAM" id="SSF81383">
    <property type="entry name" value="F-box domain"/>
    <property type="match status" value="1"/>
</dbReference>
<keyword evidence="8" id="KW-1185">Reference proteome</keyword>
<keyword evidence="2 5" id="KW-0812">Transmembrane</keyword>
<dbReference type="Pfam" id="PF07690">
    <property type="entry name" value="MFS_1"/>
    <property type="match status" value="1"/>
</dbReference>
<comment type="subcellular location">
    <subcellularLocation>
        <location evidence="1">Membrane</location>
        <topology evidence="1">Multi-pass membrane protein</topology>
    </subcellularLocation>
</comment>
<dbReference type="PROSITE" id="PS50850">
    <property type="entry name" value="MFS"/>
    <property type="match status" value="1"/>
</dbReference>
<evidence type="ECO:0000256" key="5">
    <source>
        <dbReference type="SAM" id="Phobius"/>
    </source>
</evidence>
<evidence type="ECO:0000256" key="4">
    <source>
        <dbReference type="ARBA" id="ARBA00023136"/>
    </source>
</evidence>
<dbReference type="FunFam" id="1.20.1250.20:FF:000340">
    <property type="entry name" value="MFS transporter, SHS family, lactate transporter"/>
    <property type="match status" value="1"/>
</dbReference>
<dbReference type="GO" id="GO:0005886">
    <property type="term" value="C:plasma membrane"/>
    <property type="evidence" value="ECO:0007669"/>
    <property type="project" value="TreeGrafter"/>
</dbReference>
<feature type="transmembrane region" description="Helical" evidence="5">
    <location>
        <begin position="127"/>
        <end position="147"/>
    </location>
</feature>
<feature type="transmembrane region" description="Helical" evidence="5">
    <location>
        <begin position="343"/>
        <end position="366"/>
    </location>
</feature>
<dbReference type="InterPro" id="IPR020846">
    <property type="entry name" value="MFS_dom"/>
</dbReference>
<feature type="domain" description="Major facilitator superfamily (MFS) profile" evidence="6">
    <location>
        <begin position="37"/>
        <end position="447"/>
    </location>
</feature>
<dbReference type="STRING" id="205917.A0A4Y9ZCL3"/>
<comment type="caution">
    <text evidence="7">The sequence shown here is derived from an EMBL/GenBank/DDBJ whole genome shotgun (WGS) entry which is preliminary data.</text>
</comment>
<dbReference type="Pfam" id="PF12937">
    <property type="entry name" value="F-box-like"/>
    <property type="match status" value="1"/>
</dbReference>
<feature type="transmembrane region" description="Helical" evidence="5">
    <location>
        <begin position="193"/>
        <end position="212"/>
    </location>
</feature>
<feature type="transmembrane region" description="Helical" evidence="5">
    <location>
        <begin position="73"/>
        <end position="95"/>
    </location>
</feature>
<gene>
    <name evidence="7" type="ORF">EVG20_g1434</name>
</gene>
<dbReference type="AlphaFoldDB" id="A0A4Y9ZCL3"/>
<feature type="transmembrane region" description="Helical" evidence="5">
    <location>
        <begin position="288"/>
        <end position="312"/>
    </location>
</feature>
<dbReference type="CDD" id="cd17316">
    <property type="entry name" value="MFS_SV2_like"/>
    <property type="match status" value="1"/>
</dbReference>
<dbReference type="InterPro" id="IPR036047">
    <property type="entry name" value="F-box-like_dom_sf"/>
</dbReference>
<keyword evidence="4 5" id="KW-0472">Membrane</keyword>
<dbReference type="GO" id="GO:0015355">
    <property type="term" value="F:secondary active monocarboxylate transmembrane transporter activity"/>
    <property type="evidence" value="ECO:0007669"/>
    <property type="project" value="TreeGrafter"/>
</dbReference>
<evidence type="ECO:0000313" key="7">
    <source>
        <dbReference type="EMBL" id="TFY71573.1"/>
    </source>
</evidence>
<feature type="transmembrane region" description="Helical" evidence="5">
    <location>
        <begin position="251"/>
        <end position="268"/>
    </location>
</feature>
<accession>A0A4Y9ZCL3</accession>
<dbReference type="InterPro" id="IPR011701">
    <property type="entry name" value="MFS"/>
</dbReference>
<evidence type="ECO:0000256" key="1">
    <source>
        <dbReference type="ARBA" id="ARBA00004141"/>
    </source>
</evidence>
<reference evidence="7 8" key="1">
    <citation type="submission" date="2019-02" db="EMBL/GenBank/DDBJ databases">
        <title>Genome sequencing of the rare red list fungi Dentipellis fragilis.</title>
        <authorList>
            <person name="Buettner E."/>
            <person name="Kellner H."/>
        </authorList>
    </citation>
    <scope>NUCLEOTIDE SEQUENCE [LARGE SCALE GENOMIC DNA]</scope>
    <source>
        <strain evidence="7 8">DSM 105465</strain>
    </source>
</reference>
<feature type="transmembrane region" description="Helical" evidence="5">
    <location>
        <begin position="418"/>
        <end position="443"/>
    </location>
</feature>
<dbReference type="EMBL" id="SEOQ01000045">
    <property type="protein sequence ID" value="TFY71573.1"/>
    <property type="molecule type" value="Genomic_DNA"/>
</dbReference>
<feature type="transmembrane region" description="Helical" evidence="5">
    <location>
        <begin position="159"/>
        <end position="181"/>
    </location>
</feature>
<protein>
    <recommendedName>
        <fullName evidence="6">Major facilitator superfamily (MFS) profile domain-containing protein</fullName>
    </recommendedName>
</protein>
<feature type="transmembrane region" description="Helical" evidence="5">
    <location>
        <begin position="319"/>
        <end position="337"/>
    </location>
</feature>
<dbReference type="PANTHER" id="PTHR23508">
    <property type="entry name" value="CARBOXYLIC ACID TRANSPORTER PROTEIN HOMOLOG"/>
    <property type="match status" value="1"/>
</dbReference>
<dbReference type="Proteomes" id="UP000298327">
    <property type="component" value="Unassembled WGS sequence"/>
</dbReference>
<keyword evidence="3 5" id="KW-1133">Transmembrane helix</keyword>